<evidence type="ECO:0000313" key="4">
    <source>
        <dbReference type="Proteomes" id="UP000030747"/>
    </source>
</evidence>
<dbReference type="InterPro" id="IPR001199">
    <property type="entry name" value="Cyt_B5-like_heme/steroid-bd"/>
</dbReference>
<dbReference type="PANTHER" id="PTHR10281">
    <property type="entry name" value="MEMBRANE-ASSOCIATED PROGESTERONE RECEPTOR COMPONENT-RELATED"/>
    <property type="match status" value="1"/>
</dbReference>
<dbReference type="AlphaFoldDB" id="U6L1Q4"/>
<sequence length="138" mass="14905">MEKAPCEQGAAAAAAAAAAADVDVDTTGLPQMTLEALKSCDGEKSEKLFVAVKGLVFDVSVNGKTFYGKNGSYHIFAGKDATVALARMSFDEKLLNSPPSTWESLTESEKESLQSWLQRFKSKYSLVAVVDFEEKKDN</sequence>
<organism evidence="3 4">
    <name type="scientific">Eimeria tenella</name>
    <name type="common">Coccidian parasite</name>
    <dbReference type="NCBI Taxonomy" id="5802"/>
    <lineage>
        <taxon>Eukaryota</taxon>
        <taxon>Sar</taxon>
        <taxon>Alveolata</taxon>
        <taxon>Apicomplexa</taxon>
        <taxon>Conoidasida</taxon>
        <taxon>Coccidia</taxon>
        <taxon>Eucoccidiorida</taxon>
        <taxon>Eimeriorina</taxon>
        <taxon>Eimeriidae</taxon>
        <taxon>Eimeria</taxon>
    </lineage>
</organism>
<accession>U6L1Q4</accession>
<dbReference type="EMBL" id="HG676913">
    <property type="protein sequence ID" value="CDJ44337.1"/>
    <property type="molecule type" value="Genomic_DNA"/>
</dbReference>
<protein>
    <submittedName>
        <fullName evidence="3">Cytochrome b5-like Heme/Steroid binding domain containing protein, putative</fullName>
    </submittedName>
</protein>
<dbReference type="Gene3D" id="3.10.120.10">
    <property type="entry name" value="Cytochrome b5-like heme/steroid binding domain"/>
    <property type="match status" value="1"/>
</dbReference>
<reference evidence="3" key="2">
    <citation type="submission" date="2013-10" db="EMBL/GenBank/DDBJ databases">
        <authorList>
            <person name="Aslett M."/>
        </authorList>
    </citation>
    <scope>NUCLEOTIDE SEQUENCE [LARGE SCALE GENOMIC DNA]</scope>
    <source>
        <strain evidence="3">Houghton</strain>
    </source>
</reference>
<dbReference type="Proteomes" id="UP000030747">
    <property type="component" value="Unassembled WGS sequence"/>
</dbReference>
<dbReference type="PANTHER" id="PTHR10281:SF76">
    <property type="entry name" value="CALCUTTA CUP-RELATED"/>
    <property type="match status" value="1"/>
</dbReference>
<gene>
    <name evidence="3" type="ORF">ETH_00011845</name>
</gene>
<dbReference type="InterPro" id="IPR036400">
    <property type="entry name" value="Cyt_B5-like_heme/steroid_sf"/>
</dbReference>
<dbReference type="SMART" id="SM01117">
    <property type="entry name" value="Cyt-b5"/>
    <property type="match status" value="1"/>
</dbReference>
<reference evidence="3" key="1">
    <citation type="submission" date="2013-10" db="EMBL/GenBank/DDBJ databases">
        <title>Genomic analysis of the causative agents of coccidiosis in chickens.</title>
        <authorList>
            <person name="Reid A.J."/>
            <person name="Blake D."/>
            <person name="Billington K."/>
            <person name="Browne H."/>
            <person name="Dunn M."/>
            <person name="Hung S."/>
            <person name="Kawahara F."/>
            <person name="Miranda-Saavedra D."/>
            <person name="Mourier T."/>
            <person name="Nagra H."/>
            <person name="Otto T.D."/>
            <person name="Rawlings N."/>
            <person name="Sanchez A."/>
            <person name="Sanders M."/>
            <person name="Subramaniam C."/>
            <person name="Tay Y."/>
            <person name="Dear P."/>
            <person name="Doerig C."/>
            <person name="Gruber A."/>
            <person name="Parkinson J."/>
            <person name="Shirley M."/>
            <person name="Wan K.L."/>
            <person name="Berriman M."/>
            <person name="Tomley F."/>
            <person name="Pain A."/>
        </authorList>
    </citation>
    <scope>NUCLEOTIDE SEQUENCE [LARGE SCALE GENOMIC DNA]</scope>
    <source>
        <strain evidence="3">Houghton</strain>
    </source>
</reference>
<dbReference type="VEuPathDB" id="ToxoDB:ETH2_0654700"/>
<evidence type="ECO:0000259" key="2">
    <source>
        <dbReference type="SMART" id="SM01117"/>
    </source>
</evidence>
<dbReference type="GO" id="GO:0016020">
    <property type="term" value="C:membrane"/>
    <property type="evidence" value="ECO:0007669"/>
    <property type="project" value="TreeGrafter"/>
</dbReference>
<dbReference type="InterPro" id="IPR050577">
    <property type="entry name" value="MAPR/NEUFC/NENF-like"/>
</dbReference>
<dbReference type="GeneID" id="25251545"/>
<evidence type="ECO:0000256" key="1">
    <source>
        <dbReference type="ARBA" id="ARBA00038357"/>
    </source>
</evidence>
<dbReference type="Pfam" id="PF00173">
    <property type="entry name" value="Cyt-b5"/>
    <property type="match status" value="1"/>
</dbReference>
<keyword evidence="4" id="KW-1185">Reference proteome</keyword>
<dbReference type="SUPFAM" id="SSF55856">
    <property type="entry name" value="Cytochrome b5-like heme/steroid binding domain"/>
    <property type="match status" value="1"/>
</dbReference>
<dbReference type="FunFam" id="3.10.120.10:FF:000003">
    <property type="entry name" value="membrane-associated progesterone receptor component 1"/>
    <property type="match status" value="1"/>
</dbReference>
<name>U6L1Q4_EIMTE</name>
<comment type="similarity">
    <text evidence="1">Belongs to the cytochrome b5 family. MAPR subfamily.</text>
</comment>
<dbReference type="OMA" id="PGGSYCM"/>
<evidence type="ECO:0000313" key="3">
    <source>
        <dbReference type="EMBL" id="CDJ44337.1"/>
    </source>
</evidence>
<dbReference type="VEuPathDB" id="ToxoDB:ETH_00011845"/>
<dbReference type="OrthoDB" id="438979at2759"/>
<dbReference type="GO" id="GO:0012505">
    <property type="term" value="C:endomembrane system"/>
    <property type="evidence" value="ECO:0007669"/>
    <property type="project" value="TreeGrafter"/>
</dbReference>
<proteinExistence type="inferred from homology"/>
<dbReference type="RefSeq" id="XP_013235086.1">
    <property type="nucleotide sequence ID" value="XM_013379632.1"/>
</dbReference>
<feature type="domain" description="Cytochrome b5 heme-binding" evidence="2">
    <location>
        <begin position="32"/>
        <end position="131"/>
    </location>
</feature>